<comment type="caution">
    <text evidence="1">The sequence shown here is derived from an EMBL/GenBank/DDBJ whole genome shotgun (WGS) entry which is preliminary data.</text>
</comment>
<organism evidence="1 2">
    <name type="scientific">Fimbriiglobus ruber</name>
    <dbReference type="NCBI Taxonomy" id="1908690"/>
    <lineage>
        <taxon>Bacteria</taxon>
        <taxon>Pseudomonadati</taxon>
        <taxon>Planctomycetota</taxon>
        <taxon>Planctomycetia</taxon>
        <taxon>Gemmatales</taxon>
        <taxon>Gemmataceae</taxon>
        <taxon>Fimbriiglobus</taxon>
    </lineage>
</organism>
<reference evidence="2" key="1">
    <citation type="submission" date="2017-06" db="EMBL/GenBank/DDBJ databases">
        <title>Genome analysis of Fimbriiglobus ruber SP5, the first member of the order Planctomycetales with confirmed chitinolytic capability.</title>
        <authorList>
            <person name="Ravin N.V."/>
            <person name="Rakitin A.L."/>
            <person name="Ivanova A.A."/>
            <person name="Beletsky A.V."/>
            <person name="Kulichevskaya I.S."/>
            <person name="Mardanov A.V."/>
            <person name="Dedysh S.N."/>
        </authorList>
    </citation>
    <scope>NUCLEOTIDE SEQUENCE [LARGE SCALE GENOMIC DNA]</scope>
    <source>
        <strain evidence="2">SP5</strain>
    </source>
</reference>
<dbReference type="Proteomes" id="UP000214646">
    <property type="component" value="Unassembled WGS sequence"/>
</dbReference>
<evidence type="ECO:0000313" key="2">
    <source>
        <dbReference type="Proteomes" id="UP000214646"/>
    </source>
</evidence>
<accession>A0A225E2S2</accession>
<dbReference type="AlphaFoldDB" id="A0A225E2S2"/>
<keyword evidence="2" id="KW-1185">Reference proteome</keyword>
<proteinExistence type="predicted"/>
<dbReference type="EMBL" id="NIDE01000002">
    <property type="protein sequence ID" value="OWK45088.1"/>
    <property type="molecule type" value="Genomic_DNA"/>
</dbReference>
<sequence>MSAVRHRCTLLDYPVHGDFHTLPTLASIAREFLLDDR</sequence>
<protein>
    <submittedName>
        <fullName evidence="1">Uncharacterized protein</fullName>
    </submittedName>
</protein>
<name>A0A225E2S2_9BACT</name>
<gene>
    <name evidence="1" type="ORF">FRUB_01419</name>
</gene>
<evidence type="ECO:0000313" key="1">
    <source>
        <dbReference type="EMBL" id="OWK45088.1"/>
    </source>
</evidence>